<sequence>MAPEQRARRRNRLIAILALGALVLSTVVVGAVLLLNGGRDAAPVSSAPIPSAPGAGEEPAPEPATEPEAEPPIRIAAMGDMLPHDSVNENARRSEGGYDYGRFFTGILPLLDDADAVFCNQEVPSAGADLGISGYPTFNAPAQFAKDLREEVGCDLINLANNHMADKGTAGIAATREVWDGLDPLSISGANRSAEEQSTIEYGEVRGVTTALVSFAEYSNAPVDGTSLNMMGDTALVERLIGEARERAELVLVSAHWGTEDSHEVNEQQRAFAQRVADLGADVVLGTGPHVLQPVEWLDREDGGRTLVWYSLGNMLSTQLALPQLTGVVASFEVVPGEGDEPATVSDPAAVLTYMHYEWSAEEEAAGDLLARRELSLTPLSTADDLLRQTRFGVSSADQIEAMTEILGSDVRVE</sequence>
<organism evidence="4 5">
    <name type="scientific">Leucobacter weissii</name>
    <dbReference type="NCBI Taxonomy" id="1983706"/>
    <lineage>
        <taxon>Bacteria</taxon>
        <taxon>Bacillati</taxon>
        <taxon>Actinomycetota</taxon>
        <taxon>Actinomycetes</taxon>
        <taxon>Micrococcales</taxon>
        <taxon>Microbacteriaceae</taxon>
        <taxon>Leucobacter</taxon>
    </lineage>
</organism>
<dbReference type="CDD" id="cd07381">
    <property type="entry name" value="MPP_CapA"/>
    <property type="match status" value="1"/>
</dbReference>
<dbReference type="Proteomes" id="UP000664382">
    <property type="component" value="Unassembled WGS sequence"/>
</dbReference>
<evidence type="ECO:0000313" key="5">
    <source>
        <dbReference type="Proteomes" id="UP000664382"/>
    </source>
</evidence>
<accession>A0A939SBI0</accession>
<proteinExistence type="inferred from homology"/>
<dbReference type="RefSeq" id="WP_208096932.1">
    <property type="nucleotide sequence ID" value="NZ_JAGDYM010000005.1"/>
</dbReference>
<dbReference type="InterPro" id="IPR052169">
    <property type="entry name" value="CW_Biosynth-Accessory"/>
</dbReference>
<gene>
    <name evidence="4" type="ORF">J4H92_05460</name>
</gene>
<dbReference type="SMART" id="SM00854">
    <property type="entry name" value="PGA_cap"/>
    <property type="match status" value="1"/>
</dbReference>
<dbReference type="Pfam" id="PF09587">
    <property type="entry name" value="PGA_cap"/>
    <property type="match status" value="1"/>
</dbReference>
<dbReference type="PANTHER" id="PTHR33393">
    <property type="entry name" value="POLYGLUTAMINE SYNTHESIS ACCESSORY PROTEIN RV0574C-RELATED"/>
    <property type="match status" value="1"/>
</dbReference>
<keyword evidence="5" id="KW-1185">Reference proteome</keyword>
<reference evidence="4" key="1">
    <citation type="submission" date="2021-03" db="EMBL/GenBank/DDBJ databases">
        <title>Leucobacter chromiisoli sp. nov., isolated from chromium-containing soil of chemical plant.</title>
        <authorList>
            <person name="Xu Z."/>
        </authorList>
    </citation>
    <scope>NUCLEOTIDE SEQUENCE</scope>
    <source>
        <strain evidence="4">S27</strain>
    </source>
</reference>
<comment type="caution">
    <text evidence="4">The sequence shown here is derived from an EMBL/GenBank/DDBJ whole genome shotgun (WGS) entry which is preliminary data.</text>
</comment>
<dbReference type="SUPFAM" id="SSF56300">
    <property type="entry name" value="Metallo-dependent phosphatases"/>
    <property type="match status" value="1"/>
</dbReference>
<dbReference type="AlphaFoldDB" id="A0A939SBI0"/>
<name>A0A939SBI0_9MICO</name>
<feature type="region of interest" description="Disordered" evidence="2">
    <location>
        <begin position="43"/>
        <end position="68"/>
    </location>
</feature>
<evidence type="ECO:0000259" key="3">
    <source>
        <dbReference type="SMART" id="SM00854"/>
    </source>
</evidence>
<dbReference type="EMBL" id="JAGDYM010000005">
    <property type="protein sequence ID" value="MBO1901393.1"/>
    <property type="molecule type" value="Genomic_DNA"/>
</dbReference>
<evidence type="ECO:0000313" key="4">
    <source>
        <dbReference type="EMBL" id="MBO1901393.1"/>
    </source>
</evidence>
<dbReference type="InterPro" id="IPR029052">
    <property type="entry name" value="Metallo-depent_PP-like"/>
</dbReference>
<dbReference type="Gene3D" id="3.60.21.10">
    <property type="match status" value="1"/>
</dbReference>
<evidence type="ECO:0000256" key="1">
    <source>
        <dbReference type="ARBA" id="ARBA00005662"/>
    </source>
</evidence>
<feature type="domain" description="Capsule synthesis protein CapA" evidence="3">
    <location>
        <begin position="74"/>
        <end position="319"/>
    </location>
</feature>
<comment type="similarity">
    <text evidence="1">Belongs to the CapA family.</text>
</comment>
<dbReference type="InterPro" id="IPR019079">
    <property type="entry name" value="Capsule_synth_CapA"/>
</dbReference>
<feature type="compositionally biased region" description="Low complexity" evidence="2">
    <location>
        <begin position="43"/>
        <end position="58"/>
    </location>
</feature>
<dbReference type="PANTHER" id="PTHR33393:SF12">
    <property type="entry name" value="CAPSULE BIOSYNTHESIS PROTEIN CAPA"/>
    <property type="match status" value="1"/>
</dbReference>
<evidence type="ECO:0000256" key="2">
    <source>
        <dbReference type="SAM" id="MobiDB-lite"/>
    </source>
</evidence>
<protein>
    <submittedName>
        <fullName evidence="4">CapA family protein</fullName>
    </submittedName>
</protein>